<dbReference type="PRINTS" id="PR00452">
    <property type="entry name" value="SH3DOMAIN"/>
</dbReference>
<gene>
    <name evidence="7" type="primary">SH3YL1</name>
</gene>
<dbReference type="InterPro" id="IPR036028">
    <property type="entry name" value="SH3-like_dom_sf"/>
</dbReference>
<evidence type="ECO:0000256" key="5">
    <source>
        <dbReference type="SAM" id="MobiDB-lite"/>
    </source>
</evidence>
<dbReference type="PANTHER" id="PTHR15629:SF2">
    <property type="entry name" value="SH3 DOMAIN-CONTAINING YSC84-LIKE PROTEIN 1"/>
    <property type="match status" value="1"/>
</dbReference>
<dbReference type="SMART" id="SM00326">
    <property type="entry name" value="SH3"/>
    <property type="match status" value="1"/>
</dbReference>
<comment type="similarity">
    <text evidence="1">Belongs to the SH3YL1 family.</text>
</comment>
<feature type="region of interest" description="Disordered" evidence="5">
    <location>
        <begin position="124"/>
        <end position="172"/>
    </location>
</feature>
<evidence type="ECO:0000256" key="3">
    <source>
        <dbReference type="ARBA" id="ARBA00019109"/>
    </source>
</evidence>
<sequence>ISRRRLTQTHKQHGLGCRLRHLPARSGAKKPLRDARRRGACVLPASRPARLRIPALTPPGQRAWEPRLRNRLGRSCVARGQAGPSRAGPRVLSRGGAVSHLLGQVPKSPRGGGSVACKDRARGHLEEEGPRGGSHLKEVGPRGGSAGHPGLGGGSPAGTGWAAWRRRGRGSPAGAGPRVFCWGWAVGHLQCGLRPQGSGGTPPGLGHSASPAHVAGCGARRPSSLRGWAGPAGKPTLSPARSTRDQGGLGPGRPPRPPPPTPERPLAPRLFDQKDRAVPKTPRAQAPAPPGGRVGFVQRNVSGRCPAPPPPSPAAGARSLGPPRPWGGAVRLPLPGQPRDRAPRPAGTMNNPIPSNLKSEAKKAAKILREFTEITSRNGPDKIIPAHVIAKAKGLAILSVIKAGFLVTARGGSGIVLARLPDGAWSAPSAIGIAGLGGGFEIGIEVSDLVIILNYDRAVEAFAKGGNLTLGGNLTVAVGPLGRNLEGNVALRSSAAVFTYCKSRGLFAGVSLEGSCLIERKETNRKFYCQDIRASEILFGDTPRPAQAEDLYEILDSFTEKYENEGQRTNLRKAARQQRKSSAKELPPKPSSRPQQSSAPAQLNSGSQSNRNEYKLYPELPSYHDRVGNLNPPIEVTALYSFEGQQPGDLNFQAGDRITVISKTDSQFDWWEGKLRGQTGIFPANYVTMN</sequence>
<evidence type="ECO:0000256" key="1">
    <source>
        <dbReference type="ARBA" id="ARBA00007761"/>
    </source>
</evidence>
<feature type="compositionally biased region" description="Low complexity" evidence="5">
    <location>
        <begin position="592"/>
        <end position="602"/>
    </location>
</feature>
<reference evidence="7" key="3">
    <citation type="submission" date="2025-09" db="UniProtKB">
        <authorList>
            <consortium name="Ensembl"/>
        </authorList>
    </citation>
    <scope>IDENTIFICATION</scope>
</reference>
<dbReference type="CDD" id="cd11841">
    <property type="entry name" value="SH3_SH3YL1_like"/>
    <property type="match status" value="1"/>
</dbReference>
<dbReference type="InterPro" id="IPR007461">
    <property type="entry name" value="Ysc84_actin-binding"/>
</dbReference>
<feature type="compositionally biased region" description="Pro residues" evidence="5">
    <location>
        <begin position="252"/>
        <end position="265"/>
    </location>
</feature>
<dbReference type="PROSITE" id="PS50002">
    <property type="entry name" value="SH3"/>
    <property type="match status" value="1"/>
</dbReference>
<dbReference type="GO" id="GO:0035091">
    <property type="term" value="F:phosphatidylinositol binding"/>
    <property type="evidence" value="ECO:0007669"/>
    <property type="project" value="TreeGrafter"/>
</dbReference>
<keyword evidence="4" id="KW-0728">SH3 domain</keyword>
<dbReference type="Gene3D" id="2.30.30.40">
    <property type="entry name" value="SH3 Domains"/>
    <property type="match status" value="1"/>
</dbReference>
<dbReference type="AlphaFoldDB" id="F6RB94"/>
<keyword evidence="8" id="KW-1185">Reference proteome</keyword>
<dbReference type="Pfam" id="PF14604">
    <property type="entry name" value="SH3_9"/>
    <property type="match status" value="1"/>
</dbReference>
<dbReference type="InterPro" id="IPR033643">
    <property type="entry name" value="SYLF_SH3YL1-like"/>
</dbReference>
<dbReference type="Bgee" id="ENSCJAG00000011675">
    <property type="expression patterns" value="Expressed in kidney and 6 other cell types or tissues"/>
</dbReference>
<evidence type="ECO:0000256" key="2">
    <source>
        <dbReference type="ARBA" id="ARBA00011089"/>
    </source>
</evidence>
<dbReference type="InterPro" id="IPR035511">
    <property type="entry name" value="SH3YL1_SH3"/>
</dbReference>
<feature type="compositionally biased region" description="Basic and acidic residues" evidence="5">
    <location>
        <begin position="124"/>
        <end position="140"/>
    </location>
</feature>
<dbReference type="SUPFAM" id="SSF50044">
    <property type="entry name" value="SH3-domain"/>
    <property type="match status" value="1"/>
</dbReference>
<dbReference type="eggNOG" id="KOG1843">
    <property type="taxonomic scope" value="Eukaryota"/>
</dbReference>
<protein>
    <recommendedName>
        <fullName evidence="3">SH3 domain-containing YSC84-like protein 1</fullName>
    </recommendedName>
</protein>
<evidence type="ECO:0000259" key="6">
    <source>
        <dbReference type="PROSITE" id="PS50002"/>
    </source>
</evidence>
<evidence type="ECO:0000256" key="4">
    <source>
        <dbReference type="ARBA" id="ARBA00022443"/>
    </source>
</evidence>
<accession>F6RBD3</accession>
<reference evidence="7" key="2">
    <citation type="submission" date="2025-08" db="UniProtKB">
        <authorList>
            <consortium name="Ensembl"/>
        </authorList>
    </citation>
    <scope>IDENTIFICATION</scope>
</reference>
<feature type="domain" description="SH3" evidence="6">
    <location>
        <begin position="631"/>
        <end position="690"/>
    </location>
</feature>
<accession>A0A2R8P7L8</accession>
<dbReference type="CDD" id="cd11525">
    <property type="entry name" value="SYLF_SH3YL1_like"/>
    <property type="match status" value="1"/>
</dbReference>
<dbReference type="GO" id="GO:1900027">
    <property type="term" value="P:regulation of ruffle assembly"/>
    <property type="evidence" value="ECO:0007669"/>
    <property type="project" value="TreeGrafter"/>
</dbReference>
<accession>F6RB94</accession>
<comment type="subunit">
    <text evidence="2">Interacts with SH3D19.</text>
</comment>
<feature type="region of interest" description="Disordered" evidence="5">
    <location>
        <begin position="565"/>
        <end position="612"/>
    </location>
</feature>
<name>F6RB94_CALJA</name>
<dbReference type="Ensembl" id="ENSCJAT00000022679.5">
    <property type="protein sequence ID" value="ENSCJAP00000021457.3"/>
    <property type="gene ID" value="ENSCJAG00000011675.5"/>
</dbReference>
<dbReference type="Pfam" id="PF04366">
    <property type="entry name" value="Ysc84"/>
    <property type="match status" value="1"/>
</dbReference>
<dbReference type="Proteomes" id="UP000008225">
    <property type="component" value="Chromosome 14"/>
</dbReference>
<feature type="compositionally biased region" description="Gly residues" evidence="5">
    <location>
        <begin position="141"/>
        <end position="157"/>
    </location>
</feature>
<evidence type="ECO:0000313" key="7">
    <source>
        <dbReference type="Ensembl" id="ENSCJAP00000021457.3"/>
    </source>
</evidence>
<dbReference type="InterPro" id="IPR051702">
    <property type="entry name" value="SH3_domain_YSC84-like"/>
</dbReference>
<reference evidence="7" key="1">
    <citation type="submission" date="2009-03" db="EMBL/GenBank/DDBJ databases">
        <authorList>
            <person name="Warren W."/>
            <person name="Ye L."/>
            <person name="Minx P."/>
            <person name="Worley K."/>
            <person name="Gibbs R."/>
            <person name="Wilson R.K."/>
        </authorList>
    </citation>
    <scope>NUCLEOTIDE SEQUENCE [LARGE SCALE GENOMIC DNA]</scope>
</reference>
<dbReference type="GeneTree" id="ENSGT00510000048137"/>
<dbReference type="PANTHER" id="PTHR15629">
    <property type="entry name" value="SH3YL1 PROTEIN"/>
    <property type="match status" value="1"/>
</dbReference>
<evidence type="ECO:0000313" key="8">
    <source>
        <dbReference type="Proteomes" id="UP000008225"/>
    </source>
</evidence>
<feature type="region of interest" description="Disordered" evidence="5">
    <location>
        <begin position="195"/>
        <end position="356"/>
    </location>
</feature>
<dbReference type="FunFam" id="2.30.30.40:FF:000100">
    <property type="entry name" value="SH3 domain-containing YSC84-like protein 1"/>
    <property type="match status" value="1"/>
</dbReference>
<dbReference type="InterPro" id="IPR001452">
    <property type="entry name" value="SH3_domain"/>
</dbReference>
<organism evidence="7 8">
    <name type="scientific">Callithrix jacchus</name>
    <name type="common">White-tufted-ear marmoset</name>
    <name type="synonym">Simia Jacchus</name>
    <dbReference type="NCBI Taxonomy" id="9483"/>
    <lineage>
        <taxon>Eukaryota</taxon>
        <taxon>Metazoa</taxon>
        <taxon>Chordata</taxon>
        <taxon>Craniata</taxon>
        <taxon>Vertebrata</taxon>
        <taxon>Euteleostomi</taxon>
        <taxon>Mammalia</taxon>
        <taxon>Eutheria</taxon>
        <taxon>Euarchontoglires</taxon>
        <taxon>Primates</taxon>
        <taxon>Haplorrhini</taxon>
        <taxon>Platyrrhini</taxon>
        <taxon>Cebidae</taxon>
        <taxon>Callitrichinae</taxon>
        <taxon>Callithrix</taxon>
        <taxon>Callithrix</taxon>
    </lineage>
</organism>
<dbReference type="GO" id="GO:0032587">
    <property type="term" value="C:ruffle membrane"/>
    <property type="evidence" value="ECO:0007669"/>
    <property type="project" value="TreeGrafter"/>
</dbReference>
<proteinExistence type="inferred from homology"/>
<feature type="compositionally biased region" description="Basic residues" evidence="5">
    <location>
        <begin position="570"/>
        <end position="581"/>
    </location>
</feature>